<name>A0A6C0FB60_9ZZZZ</name>
<protein>
    <recommendedName>
        <fullName evidence="2">Rhodanese domain-containing protein</fullName>
    </recommendedName>
</protein>
<dbReference type="InterPro" id="IPR036873">
    <property type="entry name" value="Rhodanese-like_dom_sf"/>
</dbReference>
<dbReference type="AlphaFoldDB" id="A0A6C0FB60"/>
<organism evidence="1">
    <name type="scientific">viral metagenome</name>
    <dbReference type="NCBI Taxonomy" id="1070528"/>
    <lineage>
        <taxon>unclassified sequences</taxon>
        <taxon>metagenomes</taxon>
        <taxon>organismal metagenomes</taxon>
    </lineage>
</organism>
<evidence type="ECO:0008006" key="2">
    <source>
        <dbReference type="Google" id="ProtNLM"/>
    </source>
</evidence>
<reference evidence="1" key="1">
    <citation type="journal article" date="2020" name="Nature">
        <title>Giant virus diversity and host interactions through global metagenomics.</title>
        <authorList>
            <person name="Schulz F."/>
            <person name="Roux S."/>
            <person name="Paez-Espino D."/>
            <person name="Jungbluth S."/>
            <person name="Walsh D.A."/>
            <person name="Denef V.J."/>
            <person name="McMahon K.D."/>
            <person name="Konstantinidis K.T."/>
            <person name="Eloe-Fadrosh E.A."/>
            <person name="Kyrpides N.C."/>
            <person name="Woyke T."/>
        </authorList>
    </citation>
    <scope>NUCLEOTIDE SEQUENCE</scope>
    <source>
        <strain evidence="1">GVMAG-S-ERX556049-19</strain>
    </source>
</reference>
<proteinExistence type="predicted"/>
<sequence length="144" mass="17105">MFSHLFRKNIQKVGFEDIQYIYKNPEKYILINTLPNNQQDCLIYNTIPYEKEEVLLNSLLQSYDLHNKHIVIYGKNCVDESSEKKCNQIHGLGFQYVFHYCGGLFEWLLLQDIYGRDEFPTTNYILDILKYKPQKNISGNLLQN</sequence>
<dbReference type="SUPFAM" id="SSF52821">
    <property type="entry name" value="Rhodanese/Cell cycle control phosphatase"/>
    <property type="match status" value="1"/>
</dbReference>
<evidence type="ECO:0000313" key="1">
    <source>
        <dbReference type="EMBL" id="QHT37789.1"/>
    </source>
</evidence>
<dbReference type="EMBL" id="MN738820">
    <property type="protein sequence ID" value="QHT37789.1"/>
    <property type="molecule type" value="Genomic_DNA"/>
</dbReference>
<accession>A0A6C0FB60</accession>